<evidence type="ECO:0000313" key="1">
    <source>
        <dbReference type="EMBL" id="CAG8500858.1"/>
    </source>
</evidence>
<comment type="caution">
    <text evidence="1">The sequence shown here is derived from an EMBL/GenBank/DDBJ whole genome shotgun (WGS) entry which is preliminary data.</text>
</comment>
<proteinExistence type="predicted"/>
<protein>
    <submittedName>
        <fullName evidence="1">2157_t:CDS:1</fullName>
    </submittedName>
</protein>
<keyword evidence="2" id="KW-1185">Reference proteome</keyword>
<dbReference type="AlphaFoldDB" id="A0A9N8ZM75"/>
<name>A0A9N8ZM75_9GLOM</name>
<organism evidence="1 2">
    <name type="scientific">Racocetra fulgida</name>
    <dbReference type="NCBI Taxonomy" id="60492"/>
    <lineage>
        <taxon>Eukaryota</taxon>
        <taxon>Fungi</taxon>
        <taxon>Fungi incertae sedis</taxon>
        <taxon>Mucoromycota</taxon>
        <taxon>Glomeromycotina</taxon>
        <taxon>Glomeromycetes</taxon>
        <taxon>Diversisporales</taxon>
        <taxon>Gigasporaceae</taxon>
        <taxon>Racocetra</taxon>
    </lineage>
</organism>
<gene>
    <name evidence="1" type="ORF">RFULGI_LOCUS2430</name>
</gene>
<dbReference type="EMBL" id="CAJVPZ010001836">
    <property type="protein sequence ID" value="CAG8500858.1"/>
    <property type="molecule type" value="Genomic_DNA"/>
</dbReference>
<evidence type="ECO:0000313" key="2">
    <source>
        <dbReference type="Proteomes" id="UP000789396"/>
    </source>
</evidence>
<sequence>MQMAQHYFLSSDSHCYTDIKQNEQEVAIKYLIRKNTPQANRDFTREVSRNNIYKRVELKYDNKAI</sequence>
<dbReference type="Proteomes" id="UP000789396">
    <property type="component" value="Unassembled WGS sequence"/>
</dbReference>
<reference evidence="1" key="1">
    <citation type="submission" date="2021-06" db="EMBL/GenBank/DDBJ databases">
        <authorList>
            <person name="Kallberg Y."/>
            <person name="Tangrot J."/>
            <person name="Rosling A."/>
        </authorList>
    </citation>
    <scope>NUCLEOTIDE SEQUENCE</scope>
    <source>
        <strain evidence="1">IN212</strain>
    </source>
</reference>
<accession>A0A9N8ZM75</accession>